<reference evidence="1 2" key="1">
    <citation type="submission" date="2023-02" db="EMBL/GenBank/DDBJ databases">
        <title>LHISI_Scaffold_Assembly.</title>
        <authorList>
            <person name="Stuart O.P."/>
            <person name="Cleave R."/>
            <person name="Magrath M.J.L."/>
            <person name="Mikheyev A.S."/>
        </authorList>
    </citation>
    <scope>NUCLEOTIDE SEQUENCE [LARGE SCALE GENOMIC DNA]</scope>
    <source>
        <strain evidence="1">Daus_M_001</strain>
        <tissue evidence="1">Leg muscle</tissue>
    </source>
</reference>
<comment type="caution">
    <text evidence="1">The sequence shown here is derived from an EMBL/GenBank/DDBJ whole genome shotgun (WGS) entry which is preliminary data.</text>
</comment>
<keyword evidence="2" id="KW-1185">Reference proteome</keyword>
<name>A0ABQ9IQ95_9NEOP</name>
<protein>
    <recommendedName>
        <fullName evidence="3">GAG-pre-integrase domain-containing protein</fullName>
    </recommendedName>
</protein>
<evidence type="ECO:0008006" key="3">
    <source>
        <dbReference type="Google" id="ProtNLM"/>
    </source>
</evidence>
<evidence type="ECO:0000313" key="2">
    <source>
        <dbReference type="Proteomes" id="UP001159363"/>
    </source>
</evidence>
<evidence type="ECO:0000313" key="1">
    <source>
        <dbReference type="EMBL" id="KAJ8898494.1"/>
    </source>
</evidence>
<proteinExistence type="predicted"/>
<organism evidence="1 2">
    <name type="scientific">Dryococelus australis</name>
    <dbReference type="NCBI Taxonomy" id="614101"/>
    <lineage>
        <taxon>Eukaryota</taxon>
        <taxon>Metazoa</taxon>
        <taxon>Ecdysozoa</taxon>
        <taxon>Arthropoda</taxon>
        <taxon>Hexapoda</taxon>
        <taxon>Insecta</taxon>
        <taxon>Pterygota</taxon>
        <taxon>Neoptera</taxon>
        <taxon>Polyneoptera</taxon>
        <taxon>Phasmatodea</taxon>
        <taxon>Verophasmatodea</taxon>
        <taxon>Anareolatae</taxon>
        <taxon>Phasmatidae</taxon>
        <taxon>Eurycanthinae</taxon>
        <taxon>Dryococelus</taxon>
    </lineage>
</organism>
<dbReference type="EMBL" id="JARBHB010000001">
    <property type="protein sequence ID" value="KAJ8898494.1"/>
    <property type="molecule type" value="Genomic_DNA"/>
</dbReference>
<dbReference type="Proteomes" id="UP001159363">
    <property type="component" value="Chromosome 1"/>
</dbReference>
<sequence>MIHSKRGWTIQLNVVIYVPELENNLMSVIQQDGKKNELRIKDGDIKVMDRNEMIFKAFSGGSDVYLVSCQAYKANGKIVICDCVKGNLLTGMIAMKSAVMWHRRMGHLTSLPAVYDTSSSYRDCDTCVKGKMKRTGFKESVSRTSTVLDLVH</sequence>
<accession>A0ABQ9IQ95</accession>
<gene>
    <name evidence="1" type="ORF">PR048_003854</name>
</gene>